<evidence type="ECO:0000256" key="1">
    <source>
        <dbReference type="ARBA" id="ARBA00022679"/>
    </source>
</evidence>
<dbReference type="GO" id="GO:0008865">
    <property type="term" value="F:fructokinase activity"/>
    <property type="evidence" value="ECO:0007669"/>
    <property type="project" value="UniProtKB-EC"/>
</dbReference>
<comment type="caution">
    <text evidence="4">The sequence shown here is derived from an EMBL/GenBank/DDBJ whole genome shotgun (WGS) entry which is preliminary data.</text>
</comment>
<dbReference type="PANTHER" id="PTHR10584">
    <property type="entry name" value="SUGAR KINASE"/>
    <property type="match status" value="1"/>
</dbReference>
<dbReference type="PANTHER" id="PTHR10584:SF166">
    <property type="entry name" value="RIBOKINASE"/>
    <property type="match status" value="1"/>
</dbReference>
<protein>
    <submittedName>
        <fullName evidence="4">Fructokinase</fullName>
        <ecNumber evidence="4">2.7.1.4</ecNumber>
    </submittedName>
</protein>
<dbReference type="SUPFAM" id="SSF53613">
    <property type="entry name" value="Ribokinase-like"/>
    <property type="match status" value="1"/>
</dbReference>
<reference evidence="4 5" key="1">
    <citation type="submission" date="2020-08" db="EMBL/GenBank/DDBJ databases">
        <title>Genomic Encyclopedia of Type Strains, Phase IV (KMG-IV): sequencing the most valuable type-strain genomes for metagenomic binning, comparative biology and taxonomic classification.</title>
        <authorList>
            <person name="Goeker M."/>
        </authorList>
    </citation>
    <scope>NUCLEOTIDE SEQUENCE [LARGE SCALE GENOMIC DNA]</scope>
    <source>
        <strain evidence="4 5">DSM 28570</strain>
    </source>
</reference>
<proteinExistence type="predicted"/>
<evidence type="ECO:0000313" key="4">
    <source>
        <dbReference type="EMBL" id="MBB5347448.1"/>
    </source>
</evidence>
<dbReference type="InterPro" id="IPR029056">
    <property type="entry name" value="Ribokinase-like"/>
</dbReference>
<gene>
    <name evidence="4" type="ORF">HNQ81_001164</name>
</gene>
<dbReference type="RefSeq" id="WP_183349226.1">
    <property type="nucleotide sequence ID" value="NZ_JACHEO010000004.1"/>
</dbReference>
<keyword evidence="5" id="KW-1185">Reference proteome</keyword>
<feature type="domain" description="Carbohydrate kinase PfkB" evidence="3">
    <location>
        <begin position="23"/>
        <end position="287"/>
    </location>
</feature>
<dbReference type="Proteomes" id="UP000539642">
    <property type="component" value="Unassembled WGS sequence"/>
</dbReference>
<name>A0A840UXP7_9BACT</name>
<dbReference type="EC" id="2.7.1.4" evidence="4"/>
<dbReference type="EMBL" id="JACHEO010000004">
    <property type="protein sequence ID" value="MBB5347448.1"/>
    <property type="molecule type" value="Genomic_DNA"/>
</dbReference>
<organism evidence="4 5">
    <name type="scientific">Desulfoprunum benzoelyticum</name>
    <dbReference type="NCBI Taxonomy" id="1506996"/>
    <lineage>
        <taxon>Bacteria</taxon>
        <taxon>Pseudomonadati</taxon>
        <taxon>Thermodesulfobacteriota</taxon>
        <taxon>Desulfobulbia</taxon>
        <taxon>Desulfobulbales</taxon>
        <taxon>Desulfobulbaceae</taxon>
        <taxon>Desulfoprunum</taxon>
    </lineage>
</organism>
<accession>A0A840UXP7</accession>
<keyword evidence="2 4" id="KW-0418">Kinase</keyword>
<dbReference type="InterPro" id="IPR011611">
    <property type="entry name" value="PfkB_dom"/>
</dbReference>
<dbReference type="Pfam" id="PF00294">
    <property type="entry name" value="PfkB"/>
    <property type="match status" value="1"/>
</dbReference>
<evidence type="ECO:0000256" key="2">
    <source>
        <dbReference type="ARBA" id="ARBA00022777"/>
    </source>
</evidence>
<evidence type="ECO:0000259" key="3">
    <source>
        <dbReference type="Pfam" id="PF00294"/>
    </source>
</evidence>
<dbReference type="Gene3D" id="3.40.1190.20">
    <property type="match status" value="1"/>
</dbReference>
<sequence length="294" mass="31710">MDRPLFIGLGELLWDVLPGGDQLGGAPANFSYHAAALGAVSLPVSTVGMDERGERALRELEDKGLSTVGIAVTDRCPTGYVEAIVDDRGVATYFFPDDVAWDHLEINEAARDAATRAAAVCFGTLCQRSADSRRVIEDFLRRLPPEAVKVFDVNLRQHFYSPEIVRTSLEQADIVKLNDDELVVLSGYFQLTGDASNQLRQLRERFGLELAILTRGGQGSLLVSATEISDHPGITASLVDTIGAGDSFTAMVTVGILLGLPLTEINDRANRLAAWVCSRPGAMPAIPAEFRLIG</sequence>
<evidence type="ECO:0000313" key="5">
    <source>
        <dbReference type="Proteomes" id="UP000539642"/>
    </source>
</evidence>
<dbReference type="AlphaFoldDB" id="A0A840UXP7"/>
<keyword evidence="1 4" id="KW-0808">Transferase</keyword>